<evidence type="ECO:0000256" key="3">
    <source>
        <dbReference type="ARBA" id="ARBA00022737"/>
    </source>
</evidence>
<keyword evidence="6" id="KW-1185">Reference proteome</keyword>
<reference evidence="5 6" key="1">
    <citation type="submission" date="2023-07" db="EMBL/GenBank/DDBJ databases">
        <authorList>
            <person name="Lian W.-H."/>
        </authorList>
    </citation>
    <scope>NUCLEOTIDE SEQUENCE [LARGE SCALE GENOMIC DNA]</scope>
    <source>
        <strain evidence="5 6">SYSU DXS3180</strain>
    </source>
</reference>
<dbReference type="InterPro" id="IPR001451">
    <property type="entry name" value="Hexapep"/>
</dbReference>
<keyword evidence="3" id="KW-0677">Repeat</keyword>
<name>A0ABV3ZLE2_9BACT</name>
<dbReference type="PANTHER" id="PTHR23416:SF23">
    <property type="entry name" value="ACETYLTRANSFERASE C18B11.09C-RELATED"/>
    <property type="match status" value="1"/>
</dbReference>
<dbReference type="EC" id="2.3.1.-" evidence="5"/>
<dbReference type="InterPro" id="IPR011004">
    <property type="entry name" value="Trimer_LpxA-like_sf"/>
</dbReference>
<evidence type="ECO:0000256" key="1">
    <source>
        <dbReference type="ARBA" id="ARBA00007274"/>
    </source>
</evidence>
<protein>
    <submittedName>
        <fullName evidence="5">Acyltransferase</fullName>
        <ecNumber evidence="5">2.3.1.-</ecNumber>
    </submittedName>
</protein>
<evidence type="ECO:0000256" key="4">
    <source>
        <dbReference type="ARBA" id="ARBA00023315"/>
    </source>
</evidence>
<evidence type="ECO:0000256" key="2">
    <source>
        <dbReference type="ARBA" id="ARBA00022679"/>
    </source>
</evidence>
<accession>A0ABV3ZLE2</accession>
<dbReference type="Proteomes" id="UP001560573">
    <property type="component" value="Unassembled WGS sequence"/>
</dbReference>
<keyword evidence="4 5" id="KW-0012">Acyltransferase</keyword>
<dbReference type="EMBL" id="JAULBC010000007">
    <property type="protein sequence ID" value="MEX6689939.1"/>
    <property type="molecule type" value="Genomic_DNA"/>
</dbReference>
<keyword evidence="2 5" id="KW-0808">Transferase</keyword>
<dbReference type="GO" id="GO:0016746">
    <property type="term" value="F:acyltransferase activity"/>
    <property type="evidence" value="ECO:0007669"/>
    <property type="project" value="UniProtKB-KW"/>
</dbReference>
<gene>
    <name evidence="5" type="ORF">QTN47_20695</name>
</gene>
<dbReference type="InterPro" id="IPR018357">
    <property type="entry name" value="Hexapep_transf_CS"/>
</dbReference>
<dbReference type="Gene3D" id="2.160.10.10">
    <property type="entry name" value="Hexapeptide repeat proteins"/>
    <property type="match status" value="1"/>
</dbReference>
<dbReference type="PROSITE" id="PS00101">
    <property type="entry name" value="HEXAPEP_TRANSFERASES"/>
    <property type="match status" value="1"/>
</dbReference>
<sequence>MFTRIVYKIVFAANRRIQQQQMKRNNALLKYCGSKVFIHPSCHILVPQQMEIGDNSSISSYTTIYAAFGVKIGCNCLISSNCGISSINHIMDSTNRIRDDREGNFCRPVIIGDNVWIGMNVCVLPGVQIGDNAIIGAGSVVTKDVPPNEIWGGNPARLLKKLNI</sequence>
<dbReference type="Pfam" id="PF00132">
    <property type="entry name" value="Hexapep"/>
    <property type="match status" value="1"/>
</dbReference>
<comment type="similarity">
    <text evidence="1">Belongs to the transferase hexapeptide repeat family.</text>
</comment>
<dbReference type="CDD" id="cd04647">
    <property type="entry name" value="LbH_MAT_like"/>
    <property type="match status" value="1"/>
</dbReference>
<comment type="caution">
    <text evidence="5">The sequence shown here is derived from an EMBL/GenBank/DDBJ whole genome shotgun (WGS) entry which is preliminary data.</text>
</comment>
<evidence type="ECO:0000313" key="6">
    <source>
        <dbReference type="Proteomes" id="UP001560573"/>
    </source>
</evidence>
<organism evidence="5 6">
    <name type="scientific">Danxiaibacter flavus</name>
    <dbReference type="NCBI Taxonomy" id="3049108"/>
    <lineage>
        <taxon>Bacteria</taxon>
        <taxon>Pseudomonadati</taxon>
        <taxon>Bacteroidota</taxon>
        <taxon>Chitinophagia</taxon>
        <taxon>Chitinophagales</taxon>
        <taxon>Chitinophagaceae</taxon>
        <taxon>Danxiaibacter</taxon>
    </lineage>
</organism>
<dbReference type="SUPFAM" id="SSF51161">
    <property type="entry name" value="Trimeric LpxA-like enzymes"/>
    <property type="match status" value="1"/>
</dbReference>
<proteinExistence type="inferred from homology"/>
<dbReference type="PANTHER" id="PTHR23416">
    <property type="entry name" value="SIALIC ACID SYNTHASE-RELATED"/>
    <property type="match status" value="1"/>
</dbReference>
<dbReference type="InterPro" id="IPR051159">
    <property type="entry name" value="Hexapeptide_acetyltransf"/>
</dbReference>
<evidence type="ECO:0000313" key="5">
    <source>
        <dbReference type="EMBL" id="MEX6689939.1"/>
    </source>
</evidence>